<name>A0ABW0RDT6_9BACL</name>
<keyword evidence="5" id="KW-1185">Reference proteome</keyword>
<dbReference type="SUPFAM" id="SSF53850">
    <property type="entry name" value="Periplasmic binding protein-like II"/>
    <property type="match status" value="1"/>
</dbReference>
<dbReference type="InterPro" id="IPR001638">
    <property type="entry name" value="Solute-binding_3/MltF_N"/>
</dbReference>
<dbReference type="InterPro" id="IPR014337">
    <property type="entry name" value="Ectoine_EhuB"/>
</dbReference>
<dbReference type="Proteomes" id="UP001595978">
    <property type="component" value="Unassembled WGS sequence"/>
</dbReference>
<comment type="caution">
    <text evidence="4">The sequence shown here is derived from an EMBL/GenBank/DDBJ whole genome shotgun (WGS) entry which is preliminary data.</text>
</comment>
<protein>
    <submittedName>
        <fullName evidence="4">Ectoine/hydroxyectoine ABC transporter substrate-binding protein EhuB</fullName>
    </submittedName>
</protein>
<evidence type="ECO:0000256" key="2">
    <source>
        <dbReference type="SAM" id="SignalP"/>
    </source>
</evidence>
<organism evidence="4 5">
    <name type="scientific">Ureibacillus suwonensis</name>
    <dbReference type="NCBI Taxonomy" id="313007"/>
    <lineage>
        <taxon>Bacteria</taxon>
        <taxon>Bacillati</taxon>
        <taxon>Bacillota</taxon>
        <taxon>Bacilli</taxon>
        <taxon>Bacillales</taxon>
        <taxon>Caryophanaceae</taxon>
        <taxon>Ureibacillus</taxon>
    </lineage>
</organism>
<evidence type="ECO:0000256" key="1">
    <source>
        <dbReference type="ARBA" id="ARBA00022729"/>
    </source>
</evidence>
<dbReference type="Gene3D" id="3.40.190.10">
    <property type="entry name" value="Periplasmic binding protein-like II"/>
    <property type="match status" value="2"/>
</dbReference>
<dbReference type="Pfam" id="PF00497">
    <property type="entry name" value="SBP_bac_3"/>
    <property type="match status" value="1"/>
</dbReference>
<accession>A0ABW0RDT6</accession>
<dbReference type="PANTHER" id="PTHR35936">
    <property type="entry name" value="MEMBRANE-BOUND LYTIC MUREIN TRANSGLYCOSYLASE F"/>
    <property type="match status" value="1"/>
</dbReference>
<proteinExistence type="predicted"/>
<dbReference type="CDD" id="cd01002">
    <property type="entry name" value="PBP2_Ehub_like"/>
    <property type="match status" value="1"/>
</dbReference>
<feature type="domain" description="Solute-binding protein family 3/N-terminal" evidence="3">
    <location>
        <begin position="46"/>
        <end position="277"/>
    </location>
</feature>
<feature type="signal peptide" evidence="2">
    <location>
        <begin position="1"/>
        <end position="20"/>
    </location>
</feature>
<dbReference type="NCBIfam" id="TIGR02995">
    <property type="entry name" value="ectoine_ehuB"/>
    <property type="match status" value="1"/>
</dbReference>
<feature type="chain" id="PRO_5046281190" evidence="2">
    <location>
        <begin position="21"/>
        <end position="297"/>
    </location>
</feature>
<reference evidence="5" key="1">
    <citation type="journal article" date="2019" name="Int. J. Syst. Evol. Microbiol.">
        <title>The Global Catalogue of Microorganisms (GCM) 10K type strain sequencing project: providing services to taxonomists for standard genome sequencing and annotation.</title>
        <authorList>
            <consortium name="The Broad Institute Genomics Platform"/>
            <consortium name="The Broad Institute Genome Sequencing Center for Infectious Disease"/>
            <person name="Wu L."/>
            <person name="Ma J."/>
        </authorList>
    </citation>
    <scope>NUCLEOTIDE SEQUENCE [LARGE SCALE GENOMIC DNA]</scope>
    <source>
        <strain evidence="5">CCUG 56331</strain>
    </source>
</reference>
<dbReference type="PANTHER" id="PTHR35936:SF17">
    <property type="entry name" value="ARGININE-BINDING EXTRACELLULAR PROTEIN ARTP"/>
    <property type="match status" value="1"/>
</dbReference>
<sequence length="297" mass="32094">MKKLLITLIAVFMVILSACSGSENENNEANGASDTGKLDQLIESGKVRIGFANEVPYAYEENGEIKGANVDIAKAVFKELGIENLEAQLSDFSQLIPGVQAGQFDVITAGMAIKPDRCERVLFSEPEIKYGEGIVVAKGNPYNIHSYKDIAANPDIKVVVMEGTTEIEFLQKEGVNPNQIITAPDIPATFSAIQAGRADVTTATEMTLKMALQSAATDKLEFVDSFEQPDVEGVPSYGAAAFNLKDKEIRDAYNEKLKQLIEDGTIGKILEEYGFSSVNNIVKAGEITTEQICAGQN</sequence>
<evidence type="ECO:0000313" key="4">
    <source>
        <dbReference type="EMBL" id="MFC5542000.1"/>
    </source>
</evidence>
<dbReference type="SMART" id="SM00062">
    <property type="entry name" value="PBPb"/>
    <property type="match status" value="1"/>
</dbReference>
<keyword evidence="1 2" id="KW-0732">Signal</keyword>
<evidence type="ECO:0000259" key="3">
    <source>
        <dbReference type="SMART" id="SM00062"/>
    </source>
</evidence>
<dbReference type="RefSeq" id="WP_390309501.1">
    <property type="nucleotide sequence ID" value="NZ_JBHSNQ010000079.1"/>
</dbReference>
<dbReference type="EMBL" id="JBHSNQ010000079">
    <property type="protein sequence ID" value="MFC5542000.1"/>
    <property type="molecule type" value="Genomic_DNA"/>
</dbReference>
<gene>
    <name evidence="4" type="primary">ehuB</name>
    <name evidence="4" type="ORF">ACFPOH_09515</name>
</gene>
<dbReference type="PROSITE" id="PS51257">
    <property type="entry name" value="PROKAR_LIPOPROTEIN"/>
    <property type="match status" value="1"/>
</dbReference>
<evidence type="ECO:0000313" key="5">
    <source>
        <dbReference type="Proteomes" id="UP001595978"/>
    </source>
</evidence>